<dbReference type="PRINTS" id="PR00114">
    <property type="entry name" value="STPHPHTASE"/>
</dbReference>
<feature type="domain" description="RRM" evidence="12">
    <location>
        <begin position="748"/>
        <end position="841"/>
    </location>
</feature>
<dbReference type="SUPFAM" id="SSF48452">
    <property type="entry name" value="TPR-like"/>
    <property type="match status" value="1"/>
</dbReference>
<evidence type="ECO:0000256" key="8">
    <source>
        <dbReference type="PROSITE-ProRule" id="PRU00176"/>
    </source>
</evidence>
<feature type="domain" description="SURP motif" evidence="13">
    <location>
        <begin position="868"/>
        <end position="911"/>
    </location>
</feature>
<dbReference type="Pfam" id="PF04818">
    <property type="entry name" value="CID"/>
    <property type="match status" value="1"/>
</dbReference>
<name>A0A369JT26_HYPMA</name>
<feature type="region of interest" description="Disordered" evidence="11">
    <location>
        <begin position="579"/>
        <end position="623"/>
    </location>
</feature>
<dbReference type="SMART" id="SM00028">
    <property type="entry name" value="TPR"/>
    <property type="match status" value="3"/>
</dbReference>
<dbReference type="PROSITE" id="PS51391">
    <property type="entry name" value="CID"/>
    <property type="match status" value="1"/>
</dbReference>
<dbReference type="Gene3D" id="3.60.21.10">
    <property type="match status" value="1"/>
</dbReference>
<evidence type="ECO:0000256" key="11">
    <source>
        <dbReference type="SAM" id="MobiDB-lite"/>
    </source>
</evidence>
<dbReference type="SMART" id="SM00156">
    <property type="entry name" value="PP2Ac"/>
    <property type="match status" value="1"/>
</dbReference>
<dbReference type="PROSITE" id="PS50005">
    <property type="entry name" value="TPR"/>
    <property type="match status" value="1"/>
</dbReference>
<evidence type="ECO:0000259" key="13">
    <source>
        <dbReference type="PROSITE" id="PS50128"/>
    </source>
</evidence>
<evidence type="ECO:0000256" key="9">
    <source>
        <dbReference type="PROSITE-ProRule" id="PRU00339"/>
    </source>
</evidence>
<dbReference type="GO" id="GO:0003723">
    <property type="term" value="F:RNA binding"/>
    <property type="evidence" value="ECO:0007669"/>
    <property type="project" value="UniProtKB-UniRule"/>
</dbReference>
<keyword evidence="16" id="KW-1185">Reference proteome</keyword>
<dbReference type="GO" id="GO:0046872">
    <property type="term" value="F:metal ion binding"/>
    <property type="evidence" value="ECO:0007669"/>
    <property type="project" value="UniProtKB-KW"/>
</dbReference>
<dbReference type="AlphaFoldDB" id="A0A369JT26"/>
<evidence type="ECO:0000256" key="10">
    <source>
        <dbReference type="RuleBase" id="RU004273"/>
    </source>
</evidence>
<feature type="domain" description="CID" evidence="14">
    <location>
        <begin position="952"/>
        <end position="1097"/>
    </location>
</feature>
<feature type="repeat" description="TPR" evidence="9">
    <location>
        <begin position="115"/>
        <end position="148"/>
    </location>
</feature>
<dbReference type="InterPro" id="IPR035967">
    <property type="entry name" value="SWAP/Surp_sf"/>
</dbReference>
<dbReference type="InterPro" id="IPR006186">
    <property type="entry name" value="Ser/Thr-sp_prot-phosphatase"/>
</dbReference>
<dbReference type="Gene3D" id="1.10.10.790">
    <property type="entry name" value="Surp module"/>
    <property type="match status" value="1"/>
</dbReference>
<dbReference type="PROSITE" id="PS50102">
    <property type="entry name" value="RRM"/>
    <property type="match status" value="1"/>
</dbReference>
<feature type="region of interest" description="Disordered" evidence="11">
    <location>
        <begin position="1"/>
        <end position="28"/>
    </location>
</feature>
<dbReference type="SUPFAM" id="SSF109905">
    <property type="entry name" value="Surp module (SWAP domain)"/>
    <property type="match status" value="1"/>
</dbReference>
<dbReference type="InterPro" id="IPR000504">
    <property type="entry name" value="RRM_dom"/>
</dbReference>
<dbReference type="InterPro" id="IPR008942">
    <property type="entry name" value="ENTH_VHS"/>
</dbReference>
<feature type="compositionally biased region" description="Basic and acidic residues" evidence="11">
    <location>
        <begin position="607"/>
        <end position="623"/>
    </location>
</feature>
<dbReference type="InterPro" id="IPR035979">
    <property type="entry name" value="RBD_domain_sf"/>
</dbReference>
<dbReference type="EMBL" id="LUEZ02000041">
    <property type="protein sequence ID" value="RDB25481.1"/>
    <property type="molecule type" value="Genomic_DNA"/>
</dbReference>
<dbReference type="Proteomes" id="UP000076154">
    <property type="component" value="Unassembled WGS sequence"/>
</dbReference>
<keyword evidence="4" id="KW-0677">Repeat</keyword>
<comment type="similarity">
    <text evidence="2">Belongs to the PPP phosphatase family. PP-5 (PP-T) subfamily.</text>
</comment>
<evidence type="ECO:0000259" key="12">
    <source>
        <dbReference type="PROSITE" id="PS50102"/>
    </source>
</evidence>
<dbReference type="InterPro" id="IPR012677">
    <property type="entry name" value="Nucleotide-bd_a/b_plait_sf"/>
</dbReference>
<dbReference type="SUPFAM" id="SSF54928">
    <property type="entry name" value="RNA-binding domain, RBD"/>
    <property type="match status" value="1"/>
</dbReference>
<keyword evidence="5 10" id="KW-0378">Hydrolase</keyword>
<dbReference type="InterPro" id="IPR041753">
    <property type="entry name" value="PP5_C"/>
</dbReference>
<dbReference type="Gene3D" id="1.25.40.90">
    <property type="match status" value="1"/>
</dbReference>
<dbReference type="PROSITE" id="PS00125">
    <property type="entry name" value="SER_THR_PHOSPHATASE"/>
    <property type="match status" value="1"/>
</dbReference>
<dbReference type="InterPro" id="IPR000061">
    <property type="entry name" value="Surp"/>
</dbReference>
<dbReference type="PANTHER" id="PTHR45668">
    <property type="entry name" value="SERINE/THREONINE-PROTEIN PHOSPHATASE 5-RELATED"/>
    <property type="match status" value="1"/>
</dbReference>
<comment type="cofactor">
    <cofactor evidence="1">
        <name>Mn(2+)</name>
        <dbReference type="ChEBI" id="CHEBI:29035"/>
    </cofactor>
</comment>
<dbReference type="InterPro" id="IPR019734">
    <property type="entry name" value="TPR_rpt"/>
</dbReference>
<accession>A0A369JT26</accession>
<dbReference type="SUPFAM" id="SSF48464">
    <property type="entry name" value="ENTH/VHS domain"/>
    <property type="match status" value="1"/>
</dbReference>
<organism evidence="15 16">
    <name type="scientific">Hypsizygus marmoreus</name>
    <name type="common">White beech mushroom</name>
    <name type="synonym">Agaricus marmoreus</name>
    <dbReference type="NCBI Taxonomy" id="39966"/>
    <lineage>
        <taxon>Eukaryota</taxon>
        <taxon>Fungi</taxon>
        <taxon>Dikarya</taxon>
        <taxon>Basidiomycota</taxon>
        <taxon>Agaricomycotina</taxon>
        <taxon>Agaricomycetes</taxon>
        <taxon>Agaricomycetidae</taxon>
        <taxon>Agaricales</taxon>
        <taxon>Tricholomatineae</taxon>
        <taxon>Lyophyllaceae</taxon>
        <taxon>Hypsizygus</taxon>
    </lineage>
</organism>
<dbReference type="OrthoDB" id="445564at2759"/>
<dbReference type="InterPro" id="IPR029052">
    <property type="entry name" value="Metallo-depent_PP-like"/>
</dbReference>
<dbReference type="Gene3D" id="3.30.70.330">
    <property type="match status" value="1"/>
</dbReference>
<evidence type="ECO:0000256" key="7">
    <source>
        <dbReference type="ARBA" id="ARBA00023211"/>
    </source>
</evidence>
<gene>
    <name evidence="15" type="primary">ppt1_0</name>
    <name evidence="15" type="ORF">Hypma_007702</name>
</gene>
<dbReference type="PROSITE" id="PS50128">
    <property type="entry name" value="SURP"/>
    <property type="match status" value="1"/>
</dbReference>
<protein>
    <recommendedName>
        <fullName evidence="10">Serine/threonine-protein phosphatase</fullName>
        <ecNumber evidence="10">3.1.3.16</ecNumber>
    </recommendedName>
</protein>
<dbReference type="SMART" id="SM00360">
    <property type="entry name" value="RRM"/>
    <property type="match status" value="1"/>
</dbReference>
<feature type="region of interest" description="Disordered" evidence="11">
    <location>
        <begin position="672"/>
        <end position="694"/>
    </location>
</feature>
<proteinExistence type="inferred from homology"/>
<evidence type="ECO:0000256" key="5">
    <source>
        <dbReference type="ARBA" id="ARBA00022801"/>
    </source>
</evidence>
<keyword evidence="3" id="KW-0479">Metal-binding</keyword>
<dbReference type="InterPro" id="IPR006569">
    <property type="entry name" value="CID_dom"/>
</dbReference>
<evidence type="ECO:0000259" key="14">
    <source>
        <dbReference type="PROSITE" id="PS51391"/>
    </source>
</evidence>
<evidence type="ECO:0000313" key="15">
    <source>
        <dbReference type="EMBL" id="RDB25481.1"/>
    </source>
</evidence>
<dbReference type="InterPro" id="IPR004843">
    <property type="entry name" value="Calcineurin-like_PHP"/>
</dbReference>
<keyword evidence="8" id="KW-0694">RNA-binding</keyword>
<dbReference type="STRING" id="39966.A0A369JT26"/>
<dbReference type="CDD" id="cd07417">
    <property type="entry name" value="MPP_PP5_C"/>
    <property type="match status" value="1"/>
</dbReference>
<keyword evidence="6 9" id="KW-0802">TPR repeat</keyword>
<dbReference type="SMART" id="SM00582">
    <property type="entry name" value="RPR"/>
    <property type="match status" value="1"/>
</dbReference>
<evidence type="ECO:0000256" key="3">
    <source>
        <dbReference type="ARBA" id="ARBA00022723"/>
    </source>
</evidence>
<sequence length="1230" mass="136526">MSGASSSSPSSSPAGSTSTLPSSVPSPELKNLTLDAVSVSDEDRAEAARMKDLANKAFINHDFTTAARLYSEAIEKNPNEPTLWCNRAYARMKLEEYGYALTDATHAIQLDSRYVKAYYRRATCYMQILKPQSAVADFRKILALEPQNATVRAQMVSTQKLIRKIEFEKAIEVEGEKSPVDRCYEIIAEGGCDVDKAYTGPQLVLEDGKYGITYEFIKAMIQWFKDGKTLPKRYVWEIVLGAHEHFSKSASLVNVDLQNGVTCDVIGDVHGQFYDMLHLFSLTGEPNEKHYLLMNGDLVDRGSWSIEVILTAFAFKWLYPNYMFINRGNHEAKEMNRTYGFEGEAKHKHGEQSYKLFAHVFTTLPLATLLNATKPPVTNGKPDAILSPQGLKRYFVVHGGLFSKDQVTLDDISKIDRIGRQPGQEGLMCELLWTDPQDAPGRGPSKRGVGIAFGPDVTRRWCTLNGVSGIIRSHEVRQDGYQVEHDGLCTTVFSAPNYVDQAGNKGAYIRIDSAGTQQYFQYDAVPHPAMKPMAYVQGGLGSMMMILLLDKFATHTSPPCAKGMDKTKSKLAAFFDNDEEESSFPQKPVDDAKVSQYTAGKVRKSRREREQEAAEAKRREEEANAAKAYAEFIDAFEGDDVGRKKSGVNFVKSSTESKTAYTPLDKTAFERQNQGSAVHRSPSPSPNTVPKPKGKRAMDAFLEEIKKDQAEREAKYSRHAQGHGRSVTALAAYEGQSGSKDRGDPQTSNVFVANLPPHVTEQTLGQFFARTGPVGSVKVMWPRTDSTVGPGAEMTASRRTKNTGLSGFVSYMKRKDAERALREFDGFDWGGSILRVGWSKAVPIAAKPLYGPQIHGHIEEEEAVTDTFIRAVAAEVKGHDTSYEETLHEREQNNPKFAFLLLKDHHRHAYYRSLVESKDPLEPEFDDEASTILYSTDSAEESERERVRKTVLGRLARRRFESMLRALSGKRGEIARCMAFSLEHAEAAHEVADIIVASLLVDGTPVPRKVARLHLICDILHNSAASVPSAWKFRLEFQSRLGIVFDHLANIYHSFPGRITAETFKKQITAVVDIWEDWIVFPPDFTAELRQRLDGVVKDIPSSKADETSHVEPKNMENVTSRFKASTFRLATDYTAADGANHSRSDDGEPMDVASDLDGEIVHDVDGESVGDIDGVLLNEDVDGEPLDDDLDGVPLADYVDGEPMQGDVDGVPIDEDVDGMPIDNVNDIG</sequence>
<evidence type="ECO:0000313" key="16">
    <source>
        <dbReference type="Proteomes" id="UP000076154"/>
    </source>
</evidence>
<dbReference type="SUPFAM" id="SSF56300">
    <property type="entry name" value="Metallo-dependent phosphatases"/>
    <property type="match status" value="1"/>
</dbReference>
<comment type="caution">
    <text evidence="15">The sequence shown here is derived from an EMBL/GenBank/DDBJ whole genome shotgun (WGS) entry which is preliminary data.</text>
</comment>
<dbReference type="GO" id="GO:0006396">
    <property type="term" value="P:RNA processing"/>
    <property type="evidence" value="ECO:0007669"/>
    <property type="project" value="InterPro"/>
</dbReference>
<evidence type="ECO:0000256" key="2">
    <source>
        <dbReference type="ARBA" id="ARBA00008786"/>
    </source>
</evidence>
<keyword evidence="7" id="KW-0464">Manganese</keyword>
<dbReference type="Gene3D" id="1.25.40.10">
    <property type="entry name" value="Tetratricopeptide repeat domain"/>
    <property type="match status" value="1"/>
</dbReference>
<dbReference type="InterPro" id="IPR011990">
    <property type="entry name" value="TPR-like_helical_dom_sf"/>
</dbReference>
<feature type="compositionally biased region" description="Low complexity" evidence="11">
    <location>
        <begin position="1"/>
        <end position="27"/>
    </location>
</feature>
<dbReference type="Pfam" id="PF00149">
    <property type="entry name" value="Metallophos"/>
    <property type="match status" value="1"/>
</dbReference>
<evidence type="ECO:0000256" key="4">
    <source>
        <dbReference type="ARBA" id="ARBA00022737"/>
    </source>
</evidence>
<dbReference type="Pfam" id="PF01805">
    <property type="entry name" value="Surp"/>
    <property type="match status" value="1"/>
</dbReference>
<dbReference type="InterPro" id="IPR013235">
    <property type="entry name" value="PPP_dom"/>
</dbReference>
<dbReference type="SMART" id="SM00648">
    <property type="entry name" value="SWAP"/>
    <property type="match status" value="1"/>
</dbReference>
<dbReference type="InterPro" id="IPR051134">
    <property type="entry name" value="PPP_phosphatase"/>
</dbReference>
<dbReference type="Pfam" id="PF08321">
    <property type="entry name" value="PPP5"/>
    <property type="match status" value="1"/>
</dbReference>
<dbReference type="PANTHER" id="PTHR45668:SF5">
    <property type="entry name" value="SERINE_THREONINE-PROTEIN PHOSPHATASE 5"/>
    <property type="match status" value="1"/>
</dbReference>
<dbReference type="EC" id="3.1.3.16" evidence="10"/>
<comment type="catalytic activity">
    <reaction evidence="10">
        <text>O-phospho-L-threonyl-[protein] + H2O = L-threonyl-[protein] + phosphate</text>
        <dbReference type="Rhea" id="RHEA:47004"/>
        <dbReference type="Rhea" id="RHEA-COMP:11060"/>
        <dbReference type="Rhea" id="RHEA-COMP:11605"/>
        <dbReference type="ChEBI" id="CHEBI:15377"/>
        <dbReference type="ChEBI" id="CHEBI:30013"/>
        <dbReference type="ChEBI" id="CHEBI:43474"/>
        <dbReference type="ChEBI" id="CHEBI:61977"/>
        <dbReference type="EC" id="3.1.3.16"/>
    </reaction>
</comment>
<reference evidence="15" key="1">
    <citation type="submission" date="2018-04" db="EMBL/GenBank/DDBJ databases">
        <title>Whole genome sequencing of Hypsizygus marmoreus.</title>
        <authorList>
            <person name="Choi I.-G."/>
            <person name="Min B."/>
            <person name="Kim J.-G."/>
            <person name="Kim S."/>
            <person name="Oh Y.-L."/>
            <person name="Kong W.-S."/>
            <person name="Park H."/>
            <person name="Jeong J."/>
            <person name="Song E.-S."/>
        </authorList>
    </citation>
    <scope>NUCLEOTIDE SEQUENCE [LARGE SCALE GENOMIC DNA]</scope>
    <source>
        <strain evidence="15">51987-8</strain>
    </source>
</reference>
<evidence type="ECO:0000256" key="1">
    <source>
        <dbReference type="ARBA" id="ARBA00001936"/>
    </source>
</evidence>
<dbReference type="GO" id="GO:0004722">
    <property type="term" value="F:protein serine/threonine phosphatase activity"/>
    <property type="evidence" value="ECO:0007669"/>
    <property type="project" value="UniProtKB-EC"/>
</dbReference>
<evidence type="ECO:0000256" key="6">
    <source>
        <dbReference type="ARBA" id="ARBA00022803"/>
    </source>
</evidence>
<dbReference type="Pfam" id="PF00076">
    <property type="entry name" value="RRM_1"/>
    <property type="match status" value="1"/>
</dbReference>
<dbReference type="InParanoid" id="A0A369JT26"/>